<sequence>PTRQFGSRMLRPVILPLLKAGGFRCSVNPASRGALRYRSTKHRLSLGPHDSTLDLQRAGQKVAPINPARWAESLSNHLNAPTRITSQRYPARRSLFPLPIYLNYIVTLEAADVGYKHSSSKSNAMKAKKGSSINGFKLLS</sequence>
<dbReference type="Gramene" id="OMO59860">
    <property type="protein sequence ID" value="OMO59860"/>
    <property type="gene ID" value="CCACVL1_24570"/>
</dbReference>
<dbReference type="Proteomes" id="UP000188268">
    <property type="component" value="Unassembled WGS sequence"/>
</dbReference>
<comment type="caution">
    <text evidence="1">The sequence shown here is derived from an EMBL/GenBank/DDBJ whole genome shotgun (WGS) entry which is preliminary data.</text>
</comment>
<keyword evidence="2" id="KW-1185">Reference proteome</keyword>
<organism evidence="1 2">
    <name type="scientific">Corchorus capsularis</name>
    <name type="common">Jute</name>
    <dbReference type="NCBI Taxonomy" id="210143"/>
    <lineage>
        <taxon>Eukaryota</taxon>
        <taxon>Viridiplantae</taxon>
        <taxon>Streptophyta</taxon>
        <taxon>Embryophyta</taxon>
        <taxon>Tracheophyta</taxon>
        <taxon>Spermatophyta</taxon>
        <taxon>Magnoliopsida</taxon>
        <taxon>eudicotyledons</taxon>
        <taxon>Gunneridae</taxon>
        <taxon>Pentapetalae</taxon>
        <taxon>rosids</taxon>
        <taxon>malvids</taxon>
        <taxon>Malvales</taxon>
        <taxon>Malvaceae</taxon>
        <taxon>Grewioideae</taxon>
        <taxon>Apeibeae</taxon>
        <taxon>Corchorus</taxon>
    </lineage>
</organism>
<proteinExistence type="predicted"/>
<name>A0A1R3GPB9_COCAP</name>
<evidence type="ECO:0000313" key="2">
    <source>
        <dbReference type="Proteomes" id="UP000188268"/>
    </source>
</evidence>
<dbReference type="AlphaFoldDB" id="A0A1R3GPB9"/>
<feature type="non-terminal residue" evidence="1">
    <location>
        <position position="1"/>
    </location>
</feature>
<dbReference type="OrthoDB" id="1719170at2759"/>
<gene>
    <name evidence="1" type="ORF">CCACVL1_24570</name>
</gene>
<dbReference type="AntiFam" id="ANF00039">
    <property type="entry name" value="Antisense to SRP RNA"/>
</dbReference>
<dbReference type="EMBL" id="AWWV01013840">
    <property type="protein sequence ID" value="OMO59860.1"/>
    <property type="molecule type" value="Genomic_DNA"/>
</dbReference>
<accession>A0A1R3GPB9</accession>
<evidence type="ECO:0000313" key="1">
    <source>
        <dbReference type="EMBL" id="OMO59860.1"/>
    </source>
</evidence>
<protein>
    <submittedName>
        <fullName evidence="1">Uncharacterized protein</fullName>
    </submittedName>
</protein>
<reference evidence="1 2" key="1">
    <citation type="submission" date="2013-09" db="EMBL/GenBank/DDBJ databases">
        <title>Corchorus capsularis genome sequencing.</title>
        <authorList>
            <person name="Alam M."/>
            <person name="Haque M.S."/>
            <person name="Islam M.S."/>
            <person name="Emdad E.M."/>
            <person name="Islam M.M."/>
            <person name="Ahmed B."/>
            <person name="Halim A."/>
            <person name="Hossen Q.M.M."/>
            <person name="Hossain M.Z."/>
            <person name="Ahmed R."/>
            <person name="Khan M.M."/>
            <person name="Islam R."/>
            <person name="Rashid M.M."/>
            <person name="Khan S.A."/>
            <person name="Rahman M.S."/>
            <person name="Alam M."/>
        </authorList>
    </citation>
    <scope>NUCLEOTIDE SEQUENCE [LARGE SCALE GENOMIC DNA]</scope>
    <source>
        <strain evidence="2">cv. CVL-1</strain>
        <tissue evidence="1">Whole seedling</tissue>
    </source>
</reference>